<keyword evidence="3" id="KW-0805">Transcription regulation</keyword>
<evidence type="ECO:0000256" key="5">
    <source>
        <dbReference type="ARBA" id="ARBA00023242"/>
    </source>
</evidence>
<dbReference type="Pfam" id="PF16415">
    <property type="entry name" value="CNOT1_CAF1_bind"/>
    <property type="match status" value="1"/>
</dbReference>
<evidence type="ECO:0008006" key="15">
    <source>
        <dbReference type="Google" id="ProtNLM"/>
    </source>
</evidence>
<dbReference type="FunFam" id="1.25.40.800:FF:000001">
    <property type="entry name" value="CCR4-NOT transcription complex subunit 1"/>
    <property type="match status" value="1"/>
</dbReference>
<evidence type="ECO:0000256" key="4">
    <source>
        <dbReference type="ARBA" id="ARBA00023163"/>
    </source>
</evidence>
<evidence type="ECO:0000256" key="6">
    <source>
        <dbReference type="SAM" id="MobiDB-lite"/>
    </source>
</evidence>
<dbReference type="OrthoDB" id="1933107at2759"/>
<dbReference type="Gene3D" id="1.25.40.180">
    <property type="match status" value="1"/>
</dbReference>
<protein>
    <recommendedName>
        <fullName evidence="15">CCR4-NOT transcription complex subunit 1</fullName>
    </recommendedName>
</protein>
<dbReference type="GO" id="GO:0060090">
    <property type="term" value="F:molecular adaptor activity"/>
    <property type="evidence" value="ECO:0007669"/>
    <property type="project" value="TreeGrafter"/>
</dbReference>
<evidence type="ECO:0000259" key="12">
    <source>
        <dbReference type="Pfam" id="PF25097"/>
    </source>
</evidence>
<dbReference type="EMBL" id="CACTIH010000058">
    <property type="protein sequence ID" value="CAA2945101.1"/>
    <property type="molecule type" value="Genomic_DNA"/>
</dbReference>
<dbReference type="GO" id="GO:0017148">
    <property type="term" value="P:negative regulation of translation"/>
    <property type="evidence" value="ECO:0007669"/>
    <property type="project" value="InterPro"/>
</dbReference>
<accession>A0A8S0PI10</accession>
<feature type="domain" description="CCR4-Not complex component Not1 C-terminal" evidence="7">
    <location>
        <begin position="2033"/>
        <end position="2388"/>
    </location>
</feature>
<keyword evidence="2" id="KW-0678">Repressor</keyword>
<dbReference type="Gene3D" id="1.25.40.800">
    <property type="match status" value="1"/>
</dbReference>
<dbReference type="GO" id="GO:0030015">
    <property type="term" value="C:CCR4-NOT core complex"/>
    <property type="evidence" value="ECO:0007669"/>
    <property type="project" value="InterPro"/>
</dbReference>
<dbReference type="InterPro" id="IPR055454">
    <property type="entry name" value="CNOT1-like_NOT1_connector"/>
</dbReference>
<feature type="domain" description="CCR4-NOT transcription complex subunit 1 CAF1-binding" evidence="9">
    <location>
        <begin position="964"/>
        <end position="1183"/>
    </location>
</feature>
<feature type="compositionally biased region" description="Polar residues" evidence="6">
    <location>
        <begin position="1613"/>
        <end position="1622"/>
    </location>
</feature>
<dbReference type="PANTHER" id="PTHR13162">
    <property type="entry name" value="CCR4-NOT TRANSCRIPTION COMPLEX"/>
    <property type="match status" value="1"/>
</dbReference>
<dbReference type="Gramene" id="OE9A116297T3">
    <property type="protein sequence ID" value="OE9A116297C3"/>
    <property type="gene ID" value="OE9A116297"/>
</dbReference>
<dbReference type="InterPro" id="IPR007196">
    <property type="entry name" value="CCR4-Not_Not1_C"/>
</dbReference>
<sequence>MIPFSSAVSSQIRFLLQSLNDSNTDSVFLELCQYAAYGMEGSILVLQTCLDHLNIYGNLKNMQLHPVYASIFKHVLDKPNFSTVFCGSLRTAAVNEEFLQNLSDALHLSACEKIGVGLALSDSENLDIRMCGKNFCMGQIAELCANPVAWDSTDLIQHILVFLNRSESLSKHVDSFVQMLSLFQLSEETQFILAPFLSSELREANFFRHLDLVNEGSADDFDAILAEMEKEISVADMMKELGYGCTVDLSQCKEMLSLFLPLTEVKIARILGTIAQTYEGLDDSQTAFTTFRSALGSNSVSDLPFLNSWNVDILVDSIKQLAPGTNWINVMESLDHEGFYIPNEASFSFFMSFYRHACQDPFPLHAVCGSVWKNVEGQLSFLKYAVAVPPEVFTFAHSERQLAIADAAISHKFQSRHTNHAWLCRDLLEVLCQLAERGHASSVRAILKDPLDNCPEFLLLGMAHVNTAYNLLQHEVSSAVFHLLLGHALGNSLILHLWHVNPHMLLRGFTDAMNSDPDNLTRVLNACLELKMLTPVLDMIPSYFAVRLAALASSKELIDLEKWLGTNLSTYRDAFYEECLKFLKEVVVGSQEVSINRFHSPGSLMNIYLEACSTLIKVLKSHSGIISSSHLSEELEKLHASYLHATEKLKNGGVADSATSDGDADDIEIEANSYFHQLFSGQLTIEAMIQMLARFKESSEKRQQLIFECMIGNLFEEYKFFSKYPERQLKIAAFLFGSLIKHQLVTHLTLGIALRAVLDGLRKPADSKMFVFGTKALEQFVDRLVEWPQYCNHILQISHLRGTHAELVAFIERTLARISSAHGEQDVGPSATADQHHGIQASGTNVEMLGSSFSLSGPGGSSQTGLQVSSPILLSQRQLNSLDERKVPITLPNYKKPVSTTAGHSATLPASDVSITQKSQNLANASSAQSSGVGRSSRATSARFGSALNIETLVAAAERRETPIEAPASEIQDKISFIINNLSATNFEAKAKELTDILKEQYYPWFAQYMVMKRASIEPNFHDLYLKFLDKVNMKPLNKEIVQATYENCKVLLGSELIKSSSEERSLLKNLGSWLGRITIGKNQVLRAREIDPKSLIIEAYEKGLMIAVIPFTSKVLDSCSNSLAYQPPNPWTMGILGLLTEIYAMPNLKMNLKFDIEVLFKNLGVDLKDVTPTSLLKDRVREVEGNPDFSNKDIGASQPQMVNEVKSGTISTQNQVELPLDVASPLHPTGHSRVLSQYAAPLHLSSGTLPDEEKLALGLSDQLPSAQNLLQGQTQLSVNQLPVPASNIEQQVIVNPKLHALGLHLHFQSVLPIAMDRAIKEIVSSIVQRSVSIATQTTKELVLKDYAMEPDETLIRNAAHLMVARLAGSLAHVTCKEPLRSSISSQLRSTLQGSSLSSELLEAVQIVTNDNLDLGCALIEQAATEKAIQTIDGEIAQQLSIRRKHRESVGPTFFDANLYAQGHMGVLPEDLRPKPGRLSQSQQRVYEDFVRLPWQNRSTHSTNAVPVGPSISSGSSGMSRQFASASVQINPGVYSSGLVGTGISAIPQNLEIGSEEMDNSSTQLPSFSTTHIATADGLSPQSLENDTVASYASVSTTELHIDPPISAKESGSGPQTPNPTLASDRAGSNVLEPLLTTGDALDKYQTISEKLENLLTSDAMEAEIQGVIAEFPAVILRCISRDEAALAVAQKAFKGLYENASNNAHVSAYLAILAAIRDVSKLVVKELTSWVIYSDEDRKFNKDITIGLIHSELLNLAEYNVHMAKLLDAGRNKAAMEFVISLIETLVVNDSKVISELHNLVDALAKIASRPGSPESLQQLVEIAKNPSGNSAAISGVIGTEENIRSSKDKKAIGLSGVNRDDHTSMELVDPDPTGFQEQVSVLFAEWYQICELPGTNDAACARYIIQLFQRGLLKGDDMSDRFFRRLMELSVSHCLSSEVINSGPSQLHQGQPLSFLAIDIFAKLVFSILKFSPDQGSSKLSLLPKVLAVAVKFIQKDAEEKRTSFNPRPYFRLFVNWLLDLCSLDPVVDGANFLVLTVIANTFHALQPLKVPGFSFAWLELVSHRSFMPKLLTTNAQKGWPYFQRLLVDLFQFMEPFLRNAELGEPVHFLYKGTLRVLLVLLHDFPEFLCDYHFSFCDVIPPSCIQMRNIILSAFPRNMRLPDPSTPNLKIDLLTEISQSPRILADVDAALRAKQMKNDVDEYLKTRQQGSSFLTELKQKLLLSPTDAARAGTHYNVPLINSLVLYVGMQAIQQLQARAPPHSQSMTSMTMFLVSAALEIFQTLIADLDTEGCYLFLNAVANQLRYPNNHTHYFSFILLYLFAESNQEMIQEQITRVLLERLIVNRPHPWGLLITFIELIKNPRYNFWSRSFTRCAPEIEKLFESVSRSCGGPKPVDDGVGSGGIPDNMH</sequence>
<evidence type="ECO:0000313" key="14">
    <source>
        <dbReference type="Proteomes" id="UP000594638"/>
    </source>
</evidence>
<feature type="domain" description="CCR4-NOT transcription complex subunit 1 HEAT repeat" evidence="11">
    <location>
        <begin position="475"/>
        <end position="620"/>
    </location>
</feature>
<gene>
    <name evidence="13" type="ORF">OLEA9_A116297</name>
</gene>
<evidence type="ECO:0000259" key="11">
    <source>
        <dbReference type="Pfam" id="PF16418"/>
    </source>
</evidence>
<evidence type="ECO:0000259" key="10">
    <source>
        <dbReference type="Pfam" id="PF16417"/>
    </source>
</evidence>
<dbReference type="InterPro" id="IPR038535">
    <property type="entry name" value="CNOT1_TTP_bind_sf"/>
</dbReference>
<dbReference type="CDD" id="cd20710">
    <property type="entry name" value="NOT1_connector"/>
    <property type="match status" value="1"/>
</dbReference>
<dbReference type="GO" id="GO:0005634">
    <property type="term" value="C:nucleus"/>
    <property type="evidence" value="ECO:0007669"/>
    <property type="project" value="UniProtKB-SubCell"/>
</dbReference>
<feature type="region of interest" description="Disordered" evidence="6">
    <location>
        <begin position="1603"/>
        <end position="1628"/>
    </location>
</feature>
<dbReference type="Proteomes" id="UP000594638">
    <property type="component" value="Unassembled WGS sequence"/>
</dbReference>
<keyword evidence="5" id="KW-0539">Nucleus</keyword>
<dbReference type="InterPro" id="IPR032193">
    <property type="entry name" value="CNOT1_TTP_bind"/>
</dbReference>
<keyword evidence="14" id="KW-1185">Reference proteome</keyword>
<evidence type="ECO:0000256" key="1">
    <source>
        <dbReference type="ARBA" id="ARBA00004123"/>
    </source>
</evidence>
<dbReference type="InterPro" id="IPR040398">
    <property type="entry name" value="Not1"/>
</dbReference>
<dbReference type="Gene3D" id="1.25.40.840">
    <property type="entry name" value="CCR4-NOT transcription complex subunit 1 TTP binding domain"/>
    <property type="match status" value="1"/>
</dbReference>
<evidence type="ECO:0000256" key="3">
    <source>
        <dbReference type="ARBA" id="ARBA00023015"/>
    </source>
</evidence>
<comment type="subcellular location">
    <subcellularLocation>
        <location evidence="1">Nucleus</location>
    </subcellularLocation>
</comment>
<dbReference type="FunFam" id="1.25.40.840:FF:000003">
    <property type="entry name" value="Transcription regulator"/>
    <property type="match status" value="1"/>
</dbReference>
<dbReference type="FunFam" id="1.25.40.790:FF:000002">
    <property type="entry name" value="Transcription regulator"/>
    <property type="match status" value="1"/>
</dbReference>
<dbReference type="PANTHER" id="PTHR13162:SF8">
    <property type="entry name" value="CCR4-NOT TRANSCRIPTION COMPLEX SUBUNIT 1"/>
    <property type="match status" value="1"/>
</dbReference>
<evidence type="ECO:0000313" key="13">
    <source>
        <dbReference type="EMBL" id="CAA2945101.1"/>
    </source>
</evidence>
<keyword evidence="4" id="KW-0804">Transcription</keyword>
<dbReference type="Pfam" id="PF04054">
    <property type="entry name" value="Not1"/>
    <property type="match status" value="1"/>
</dbReference>
<organism evidence="13 14">
    <name type="scientific">Olea europaea subsp. europaea</name>
    <dbReference type="NCBI Taxonomy" id="158383"/>
    <lineage>
        <taxon>Eukaryota</taxon>
        <taxon>Viridiplantae</taxon>
        <taxon>Streptophyta</taxon>
        <taxon>Embryophyta</taxon>
        <taxon>Tracheophyta</taxon>
        <taxon>Spermatophyta</taxon>
        <taxon>Magnoliopsida</taxon>
        <taxon>eudicotyledons</taxon>
        <taxon>Gunneridae</taxon>
        <taxon>Pentapetalae</taxon>
        <taxon>asterids</taxon>
        <taxon>lamiids</taxon>
        <taxon>Lamiales</taxon>
        <taxon>Oleaceae</taxon>
        <taxon>Oleeae</taxon>
        <taxon>Olea</taxon>
    </lineage>
</organism>
<dbReference type="InterPro" id="IPR024557">
    <property type="entry name" value="CNOT1_dom_4"/>
</dbReference>
<evidence type="ECO:0000259" key="9">
    <source>
        <dbReference type="Pfam" id="PF16415"/>
    </source>
</evidence>
<dbReference type="GO" id="GO:0000932">
    <property type="term" value="C:P-body"/>
    <property type="evidence" value="ECO:0007669"/>
    <property type="project" value="TreeGrafter"/>
</dbReference>
<evidence type="ECO:0000256" key="2">
    <source>
        <dbReference type="ARBA" id="ARBA00022491"/>
    </source>
</evidence>
<dbReference type="Pfam" id="PF25097">
    <property type="entry name" value="ARM_Cnot1"/>
    <property type="match status" value="1"/>
</dbReference>
<dbReference type="GO" id="GO:0000289">
    <property type="term" value="P:nuclear-transcribed mRNA poly(A) tail shortening"/>
    <property type="evidence" value="ECO:0007669"/>
    <property type="project" value="UniProtKB-ARBA"/>
</dbReference>
<feature type="domain" description="CCR4-NOT transcription complex subunit 1 TTP binding" evidence="10">
    <location>
        <begin position="647"/>
        <end position="819"/>
    </location>
</feature>
<dbReference type="Gene3D" id="1.25.40.790">
    <property type="match status" value="1"/>
</dbReference>
<dbReference type="FunFam" id="1.25.40.180:FF:000012">
    <property type="entry name" value="Ccr4-Not transcription complex subunit"/>
    <property type="match status" value="1"/>
</dbReference>
<dbReference type="InterPro" id="IPR032191">
    <property type="entry name" value="CNOT1_CAF1_bind"/>
</dbReference>
<comment type="caution">
    <text evidence="13">The sequence shown here is derived from an EMBL/GenBank/DDBJ whole genome shotgun (WGS) entry which is preliminary data.</text>
</comment>
<reference evidence="13 14" key="1">
    <citation type="submission" date="2019-12" db="EMBL/GenBank/DDBJ databases">
        <authorList>
            <person name="Alioto T."/>
            <person name="Alioto T."/>
            <person name="Gomez Garrido J."/>
        </authorList>
    </citation>
    <scope>NUCLEOTIDE SEQUENCE [LARGE SCALE GENOMIC DNA]</scope>
</reference>
<dbReference type="Pfam" id="PF12842">
    <property type="entry name" value="DUF3819"/>
    <property type="match status" value="1"/>
</dbReference>
<feature type="domain" description="CCR4-NOT transcription complex subunit 1" evidence="8">
    <location>
        <begin position="1307"/>
        <end position="1447"/>
    </location>
</feature>
<dbReference type="Pfam" id="PF16418">
    <property type="entry name" value="CNOT1_HEAT"/>
    <property type="match status" value="1"/>
</dbReference>
<evidence type="ECO:0000259" key="8">
    <source>
        <dbReference type="Pfam" id="PF12842"/>
    </source>
</evidence>
<dbReference type="Pfam" id="PF16417">
    <property type="entry name" value="CNOT1_TTP_bind"/>
    <property type="match status" value="1"/>
</dbReference>
<evidence type="ECO:0000259" key="7">
    <source>
        <dbReference type="Pfam" id="PF04054"/>
    </source>
</evidence>
<dbReference type="InterPro" id="IPR032194">
    <property type="entry name" value="CNOT1_HEAT"/>
</dbReference>
<name>A0A8S0PI10_OLEEU</name>
<proteinExistence type="predicted"/>
<feature type="domain" description="CCR4-NOT transcription complex subunit 1-like NOT1 connector" evidence="12">
    <location>
        <begin position="1652"/>
        <end position="1827"/>
    </location>
</feature>